<keyword evidence="2" id="KW-1185">Reference proteome</keyword>
<accession>A0A8T2IWZ3</accession>
<evidence type="ECO:0000313" key="2">
    <source>
        <dbReference type="Proteomes" id="UP000812440"/>
    </source>
</evidence>
<reference evidence="1" key="1">
    <citation type="thesis" date="2020" institute="ProQuest LLC" country="789 East Eisenhower Parkway, Ann Arbor, MI, USA">
        <title>Comparative Genomics and Chromosome Evolution.</title>
        <authorList>
            <person name="Mudd A.B."/>
        </authorList>
    </citation>
    <scope>NUCLEOTIDE SEQUENCE</scope>
    <source>
        <strain evidence="1">Female2</strain>
        <tissue evidence="1">Blood</tissue>
    </source>
</reference>
<organism evidence="1 2">
    <name type="scientific">Hymenochirus boettgeri</name>
    <name type="common">Congo dwarf clawed frog</name>
    <dbReference type="NCBI Taxonomy" id="247094"/>
    <lineage>
        <taxon>Eukaryota</taxon>
        <taxon>Metazoa</taxon>
        <taxon>Chordata</taxon>
        <taxon>Craniata</taxon>
        <taxon>Vertebrata</taxon>
        <taxon>Euteleostomi</taxon>
        <taxon>Amphibia</taxon>
        <taxon>Batrachia</taxon>
        <taxon>Anura</taxon>
        <taxon>Pipoidea</taxon>
        <taxon>Pipidae</taxon>
        <taxon>Pipinae</taxon>
        <taxon>Hymenochirus</taxon>
    </lineage>
</organism>
<gene>
    <name evidence="1" type="ORF">GDO86_013490</name>
</gene>
<proteinExistence type="predicted"/>
<dbReference type="EMBL" id="JAACNH010000008">
    <property type="protein sequence ID" value="KAG8435570.1"/>
    <property type="molecule type" value="Genomic_DNA"/>
</dbReference>
<name>A0A8T2IWZ3_9PIPI</name>
<protein>
    <submittedName>
        <fullName evidence="1">Uncharacterized protein</fullName>
    </submittedName>
</protein>
<sequence length="89" mass="10371">MIKNLVSSGEPSLPTPQLCTIGPRMANHRDQLCDCFCILKYFAKKKKTISVRLKMKYKTCSFLKDFFNLDQTSDILDIVWFTQFAFNTH</sequence>
<dbReference type="AlphaFoldDB" id="A0A8T2IWZ3"/>
<evidence type="ECO:0000313" key="1">
    <source>
        <dbReference type="EMBL" id="KAG8435570.1"/>
    </source>
</evidence>
<comment type="caution">
    <text evidence="1">The sequence shown here is derived from an EMBL/GenBank/DDBJ whole genome shotgun (WGS) entry which is preliminary data.</text>
</comment>
<dbReference type="Proteomes" id="UP000812440">
    <property type="component" value="Chromosome 7"/>
</dbReference>